<evidence type="ECO:0000313" key="2">
    <source>
        <dbReference type="EMBL" id="CAF4550214.1"/>
    </source>
</evidence>
<keyword evidence="3" id="KW-1185">Reference proteome</keyword>
<dbReference type="CDD" id="cd07042">
    <property type="entry name" value="STAS_SulP_like_sulfate_transporter"/>
    <property type="match status" value="1"/>
</dbReference>
<dbReference type="InterPro" id="IPR002645">
    <property type="entry name" value="STAS_dom"/>
</dbReference>
<protein>
    <recommendedName>
        <fullName evidence="1">STAS domain-containing protein</fullName>
    </recommendedName>
</protein>
<gene>
    <name evidence="2" type="ORF">OVN521_LOCUS43174</name>
</gene>
<organism evidence="2 3">
    <name type="scientific">Rotaria magnacalcarata</name>
    <dbReference type="NCBI Taxonomy" id="392030"/>
    <lineage>
        <taxon>Eukaryota</taxon>
        <taxon>Metazoa</taxon>
        <taxon>Spiralia</taxon>
        <taxon>Gnathifera</taxon>
        <taxon>Rotifera</taxon>
        <taxon>Eurotatoria</taxon>
        <taxon>Bdelloidea</taxon>
        <taxon>Philodinida</taxon>
        <taxon>Philodinidae</taxon>
        <taxon>Rotaria</taxon>
    </lineage>
</organism>
<dbReference type="SUPFAM" id="SSF52091">
    <property type="entry name" value="SpoIIaa-like"/>
    <property type="match status" value="1"/>
</dbReference>
<proteinExistence type="predicted"/>
<name>A0A820YMK5_9BILA</name>
<sequence length="72" mass="8450">PPLLPCRKTEVLENPKYTYKCVILDCSPFNFIDSVGAKTLIEVFTDLQKRRIQLYLSECQLFVPHWNAWTSM</sequence>
<accession>A0A820YMK5</accession>
<dbReference type="Pfam" id="PF01740">
    <property type="entry name" value="STAS"/>
    <property type="match status" value="1"/>
</dbReference>
<dbReference type="PROSITE" id="PS50801">
    <property type="entry name" value="STAS"/>
    <property type="match status" value="1"/>
</dbReference>
<dbReference type="Gene3D" id="3.30.750.24">
    <property type="entry name" value="STAS domain"/>
    <property type="match status" value="1"/>
</dbReference>
<dbReference type="InterPro" id="IPR036513">
    <property type="entry name" value="STAS_dom_sf"/>
</dbReference>
<comment type="caution">
    <text evidence="2">The sequence shown here is derived from an EMBL/GenBank/DDBJ whole genome shotgun (WGS) entry which is preliminary data.</text>
</comment>
<reference evidence="2" key="1">
    <citation type="submission" date="2021-02" db="EMBL/GenBank/DDBJ databases">
        <authorList>
            <person name="Nowell W R."/>
        </authorList>
    </citation>
    <scope>NUCLEOTIDE SEQUENCE</scope>
</reference>
<feature type="non-terminal residue" evidence="2">
    <location>
        <position position="1"/>
    </location>
</feature>
<dbReference type="AlphaFoldDB" id="A0A820YMK5"/>
<evidence type="ECO:0000313" key="3">
    <source>
        <dbReference type="Proteomes" id="UP000663866"/>
    </source>
</evidence>
<evidence type="ECO:0000259" key="1">
    <source>
        <dbReference type="PROSITE" id="PS50801"/>
    </source>
</evidence>
<feature type="domain" description="STAS" evidence="1">
    <location>
        <begin position="1"/>
        <end position="57"/>
    </location>
</feature>
<dbReference type="Proteomes" id="UP000663866">
    <property type="component" value="Unassembled WGS sequence"/>
</dbReference>
<dbReference type="EMBL" id="CAJOBG010061091">
    <property type="protein sequence ID" value="CAF4550214.1"/>
    <property type="molecule type" value="Genomic_DNA"/>
</dbReference>